<dbReference type="PANTHER" id="PTHR43520">
    <property type="entry name" value="ATP7, ISOFORM B"/>
    <property type="match status" value="1"/>
</dbReference>
<comment type="caution">
    <text evidence="2">The sequence shown here is derived from an EMBL/GenBank/DDBJ whole genome shotgun (WGS) entry which is preliminary data.</text>
</comment>
<dbReference type="EMBL" id="MNCJ02000320">
    <property type="protein sequence ID" value="KAF5805043.1"/>
    <property type="molecule type" value="Genomic_DNA"/>
</dbReference>
<dbReference type="GO" id="GO:0046872">
    <property type="term" value="F:metal ion binding"/>
    <property type="evidence" value="ECO:0007669"/>
    <property type="project" value="UniProtKB-KW"/>
</dbReference>
<dbReference type="SUPFAM" id="SSF81660">
    <property type="entry name" value="Metal cation-transporting ATPase, ATP-binding domain N"/>
    <property type="match status" value="1"/>
</dbReference>
<dbReference type="GO" id="GO:0000166">
    <property type="term" value="F:nucleotide binding"/>
    <property type="evidence" value="ECO:0007669"/>
    <property type="project" value="InterPro"/>
</dbReference>
<sequence length="287" mass="31215">MFFEAECLISLSNCEALIRLHHTSILSSSSFETEASVRIYRSSHKAILKHDEIGAFHMHQWSYSDKRLPATSGSSRCIKAALSVCLMVEMENLATQTAEPTDLGTSYVNPTSTVIMFFVAGHFTYGVMAISAATFVFWSTVGTRILPVAFQQGSAMLNSNEKLSETDVLKLAAAVESNTLHPIGKAILEAARAAKCSNVKADDGTFMEEPGSGAVASCGKKMVSVGTLEWVRRHAVAENPFIETEEFKNQSVVYVGIDGVLAGLIYVEDQIREDAAKSFLRSKDSNP</sequence>
<proteinExistence type="predicted"/>
<dbReference type="PANTHER" id="PTHR43520:SF22">
    <property type="entry name" value="COPPER-TRANSPORTING ATPASE PAA1, CHLOROPLASTIC"/>
    <property type="match status" value="1"/>
</dbReference>
<dbReference type="AlphaFoldDB" id="A0A9K3NMU4"/>
<dbReference type="InterPro" id="IPR023299">
    <property type="entry name" value="ATPase_P-typ_cyto_dom_N"/>
</dbReference>
<evidence type="ECO:0000256" key="1">
    <source>
        <dbReference type="ARBA" id="ARBA00022967"/>
    </source>
</evidence>
<dbReference type="Gene3D" id="3.40.1110.10">
    <property type="entry name" value="Calcium-transporting ATPase, cytoplasmic domain N"/>
    <property type="match status" value="1"/>
</dbReference>
<evidence type="ECO:0000313" key="3">
    <source>
        <dbReference type="Proteomes" id="UP000215914"/>
    </source>
</evidence>
<dbReference type="EC" id="3.6.3.-" evidence="2"/>
<protein>
    <submittedName>
        <fullName evidence="2">Hydrolase</fullName>
        <ecNumber evidence="2">3.6.3.-</ecNumber>
    </submittedName>
</protein>
<keyword evidence="2" id="KW-0378">Hydrolase</keyword>
<dbReference type="FunFam" id="3.40.1110.10:FF:000071">
    <property type="entry name" value="Copper-transporting ATPase PAA1 chloroplastic"/>
    <property type="match status" value="1"/>
</dbReference>
<reference evidence="2" key="2">
    <citation type="submission" date="2020-06" db="EMBL/GenBank/DDBJ databases">
        <title>Helianthus annuus Genome sequencing and assembly Release 2.</title>
        <authorList>
            <person name="Gouzy J."/>
            <person name="Langlade N."/>
            <person name="Munos S."/>
        </authorList>
    </citation>
    <scope>NUCLEOTIDE SEQUENCE</scope>
    <source>
        <tissue evidence="2">Leaves</tissue>
    </source>
</reference>
<dbReference type="GO" id="GO:0016787">
    <property type="term" value="F:hydrolase activity"/>
    <property type="evidence" value="ECO:0007669"/>
    <property type="project" value="UniProtKB-KW"/>
</dbReference>
<dbReference type="Proteomes" id="UP000215914">
    <property type="component" value="Unassembled WGS sequence"/>
</dbReference>
<name>A0A9K3NMU4_HELAN</name>
<keyword evidence="1" id="KW-1278">Translocase</keyword>
<dbReference type="Gramene" id="mRNA:HanXRQr2_Chr05g0204341">
    <property type="protein sequence ID" value="mRNA:HanXRQr2_Chr05g0204341"/>
    <property type="gene ID" value="HanXRQr2_Chr05g0204341"/>
</dbReference>
<reference evidence="2" key="1">
    <citation type="journal article" date="2017" name="Nature">
        <title>The sunflower genome provides insights into oil metabolism, flowering and Asterid evolution.</title>
        <authorList>
            <person name="Badouin H."/>
            <person name="Gouzy J."/>
            <person name="Grassa C.J."/>
            <person name="Murat F."/>
            <person name="Staton S.E."/>
            <person name="Cottret L."/>
            <person name="Lelandais-Briere C."/>
            <person name="Owens G.L."/>
            <person name="Carrere S."/>
            <person name="Mayjonade B."/>
            <person name="Legrand L."/>
            <person name="Gill N."/>
            <person name="Kane N.C."/>
            <person name="Bowers J.E."/>
            <person name="Hubner S."/>
            <person name="Bellec A."/>
            <person name="Berard A."/>
            <person name="Berges H."/>
            <person name="Blanchet N."/>
            <person name="Boniface M.C."/>
            <person name="Brunel D."/>
            <person name="Catrice O."/>
            <person name="Chaidir N."/>
            <person name="Claudel C."/>
            <person name="Donnadieu C."/>
            <person name="Faraut T."/>
            <person name="Fievet G."/>
            <person name="Helmstetter N."/>
            <person name="King M."/>
            <person name="Knapp S.J."/>
            <person name="Lai Z."/>
            <person name="Le Paslier M.C."/>
            <person name="Lippi Y."/>
            <person name="Lorenzon L."/>
            <person name="Mandel J.R."/>
            <person name="Marage G."/>
            <person name="Marchand G."/>
            <person name="Marquand E."/>
            <person name="Bret-Mestries E."/>
            <person name="Morien E."/>
            <person name="Nambeesan S."/>
            <person name="Nguyen T."/>
            <person name="Pegot-Espagnet P."/>
            <person name="Pouilly N."/>
            <person name="Raftis F."/>
            <person name="Sallet E."/>
            <person name="Schiex T."/>
            <person name="Thomas J."/>
            <person name="Vandecasteele C."/>
            <person name="Vares D."/>
            <person name="Vear F."/>
            <person name="Vautrin S."/>
            <person name="Crespi M."/>
            <person name="Mangin B."/>
            <person name="Burke J.M."/>
            <person name="Salse J."/>
            <person name="Munos S."/>
            <person name="Vincourt P."/>
            <person name="Rieseberg L.H."/>
            <person name="Langlade N.B."/>
        </authorList>
    </citation>
    <scope>NUCLEOTIDE SEQUENCE</scope>
    <source>
        <tissue evidence="2">Leaves</tissue>
    </source>
</reference>
<accession>A0A9K3NMU4</accession>
<evidence type="ECO:0000313" key="2">
    <source>
        <dbReference type="EMBL" id="KAF5805043.1"/>
    </source>
</evidence>
<keyword evidence="3" id="KW-1185">Reference proteome</keyword>
<organism evidence="2 3">
    <name type="scientific">Helianthus annuus</name>
    <name type="common">Common sunflower</name>
    <dbReference type="NCBI Taxonomy" id="4232"/>
    <lineage>
        <taxon>Eukaryota</taxon>
        <taxon>Viridiplantae</taxon>
        <taxon>Streptophyta</taxon>
        <taxon>Embryophyta</taxon>
        <taxon>Tracheophyta</taxon>
        <taxon>Spermatophyta</taxon>
        <taxon>Magnoliopsida</taxon>
        <taxon>eudicotyledons</taxon>
        <taxon>Gunneridae</taxon>
        <taxon>Pentapetalae</taxon>
        <taxon>asterids</taxon>
        <taxon>campanulids</taxon>
        <taxon>Asterales</taxon>
        <taxon>Asteraceae</taxon>
        <taxon>Asteroideae</taxon>
        <taxon>Heliantheae alliance</taxon>
        <taxon>Heliantheae</taxon>
        <taxon>Helianthus</taxon>
    </lineage>
</organism>
<gene>
    <name evidence="2" type="ORF">HanXRQr2_Chr05g0204341</name>
</gene>